<dbReference type="EMBL" id="OX597816">
    <property type="protein sequence ID" value="CAI9719059.1"/>
    <property type="molecule type" value="Genomic_DNA"/>
</dbReference>
<evidence type="ECO:0000313" key="3">
    <source>
        <dbReference type="Proteomes" id="UP001162480"/>
    </source>
</evidence>
<name>A0AA36EZJ7_OCTVU</name>
<accession>A0AA36EZJ7</accession>
<protein>
    <submittedName>
        <fullName evidence="2">Uncharacterized protein</fullName>
    </submittedName>
</protein>
<dbReference type="AlphaFoldDB" id="A0AA36EZJ7"/>
<proteinExistence type="predicted"/>
<evidence type="ECO:0000313" key="2">
    <source>
        <dbReference type="EMBL" id="CAI9719059.1"/>
    </source>
</evidence>
<sequence>MHLCVTDRPAMSSKNQRPKHKRLKKNRRCRVGVAFPRVIEMVGRPPDSSNKVCGPVEEGRRVSFVGVEGDERAIN</sequence>
<dbReference type="Proteomes" id="UP001162480">
    <property type="component" value="Chromosome 3"/>
</dbReference>
<keyword evidence="3" id="KW-1185">Reference proteome</keyword>
<evidence type="ECO:0000256" key="1">
    <source>
        <dbReference type="SAM" id="MobiDB-lite"/>
    </source>
</evidence>
<organism evidence="2 3">
    <name type="scientific">Octopus vulgaris</name>
    <name type="common">Common octopus</name>
    <dbReference type="NCBI Taxonomy" id="6645"/>
    <lineage>
        <taxon>Eukaryota</taxon>
        <taxon>Metazoa</taxon>
        <taxon>Spiralia</taxon>
        <taxon>Lophotrochozoa</taxon>
        <taxon>Mollusca</taxon>
        <taxon>Cephalopoda</taxon>
        <taxon>Coleoidea</taxon>
        <taxon>Octopodiformes</taxon>
        <taxon>Octopoda</taxon>
        <taxon>Incirrata</taxon>
        <taxon>Octopodidae</taxon>
        <taxon>Octopus</taxon>
    </lineage>
</organism>
<feature type="region of interest" description="Disordered" evidence="1">
    <location>
        <begin position="1"/>
        <end position="25"/>
    </location>
</feature>
<reference evidence="2" key="1">
    <citation type="submission" date="2023-08" db="EMBL/GenBank/DDBJ databases">
        <authorList>
            <person name="Alioto T."/>
            <person name="Alioto T."/>
            <person name="Gomez Garrido J."/>
        </authorList>
    </citation>
    <scope>NUCLEOTIDE SEQUENCE</scope>
</reference>
<feature type="compositionally biased region" description="Basic residues" evidence="1">
    <location>
        <begin position="16"/>
        <end position="25"/>
    </location>
</feature>
<gene>
    <name evidence="2" type="ORF">OCTVUL_1B009006</name>
</gene>